<keyword evidence="3" id="KW-0813">Transport</keyword>
<comment type="caution">
    <text evidence="9">The sequence shown here is derived from an EMBL/GenBank/DDBJ whole genome shotgun (WGS) entry which is preliminary data.</text>
</comment>
<evidence type="ECO:0000256" key="2">
    <source>
        <dbReference type="ARBA" id="ARBA00007046"/>
    </source>
</evidence>
<organism evidence="9 10">
    <name type="scientific">Pararge aegeria aegeria</name>
    <dbReference type="NCBI Taxonomy" id="348720"/>
    <lineage>
        <taxon>Eukaryota</taxon>
        <taxon>Metazoa</taxon>
        <taxon>Ecdysozoa</taxon>
        <taxon>Arthropoda</taxon>
        <taxon>Hexapoda</taxon>
        <taxon>Insecta</taxon>
        <taxon>Pterygota</taxon>
        <taxon>Neoptera</taxon>
        <taxon>Endopterygota</taxon>
        <taxon>Lepidoptera</taxon>
        <taxon>Glossata</taxon>
        <taxon>Ditrysia</taxon>
        <taxon>Papilionoidea</taxon>
        <taxon>Nymphalidae</taxon>
        <taxon>Satyrinae</taxon>
        <taxon>Satyrini</taxon>
        <taxon>Parargina</taxon>
        <taxon>Pararge</taxon>
    </lineage>
</organism>
<dbReference type="InterPro" id="IPR026015">
    <property type="entry name" value="ATP_synth_OSCP/delta_N_sf"/>
</dbReference>
<keyword evidence="7" id="KW-0066">ATP synthesis</keyword>
<comment type="subcellular location">
    <subcellularLocation>
        <location evidence="1">Membrane</location>
    </subcellularLocation>
</comment>
<proteinExistence type="inferred from homology"/>
<dbReference type="SUPFAM" id="SSF47928">
    <property type="entry name" value="N-terminal domain of the delta subunit of the F1F0-ATP synthase"/>
    <property type="match status" value="1"/>
</dbReference>
<dbReference type="Pfam" id="PF00213">
    <property type="entry name" value="OSCP"/>
    <property type="match status" value="1"/>
</dbReference>
<evidence type="ECO:0000256" key="4">
    <source>
        <dbReference type="ARBA" id="ARBA00022781"/>
    </source>
</evidence>
<keyword evidence="5" id="KW-0406">Ion transport</keyword>
<keyword evidence="6" id="KW-0472">Membrane</keyword>
<evidence type="ECO:0000256" key="1">
    <source>
        <dbReference type="ARBA" id="ARBA00004370"/>
    </source>
</evidence>
<gene>
    <name evidence="9" type="primary">jg8557</name>
    <name evidence="9" type="ORF">PAEG_LOCUS14144</name>
</gene>
<accession>A0A8S4RJN7</accession>
<dbReference type="NCBIfam" id="TIGR01145">
    <property type="entry name" value="ATP_synt_delta"/>
    <property type="match status" value="1"/>
</dbReference>
<dbReference type="Proteomes" id="UP000838756">
    <property type="component" value="Unassembled WGS sequence"/>
</dbReference>
<keyword evidence="10" id="KW-1185">Reference proteome</keyword>
<dbReference type="GO" id="GO:0016020">
    <property type="term" value="C:membrane"/>
    <property type="evidence" value="ECO:0007669"/>
    <property type="project" value="UniProtKB-SubCell"/>
</dbReference>
<evidence type="ECO:0000256" key="3">
    <source>
        <dbReference type="ARBA" id="ARBA00022448"/>
    </source>
</evidence>
<dbReference type="AlphaFoldDB" id="A0A8S4RJN7"/>
<dbReference type="InterPro" id="IPR000711">
    <property type="entry name" value="ATPase_OSCP/dsu"/>
</dbReference>
<dbReference type="PANTHER" id="PTHR11910">
    <property type="entry name" value="ATP SYNTHASE DELTA CHAIN"/>
    <property type="match status" value="1"/>
</dbReference>
<sequence>MFRMFLRRMCSAPKSKSTPIPVFGVAGRYVSALYSAALQMNQLDETEKHLRSLQKELNKPKVVDFLETSMVTSADKAKLWKQVGEESGMPPAAVNFLVIVAENGRLKMLRRIVQTFLAVMVAHRNEAICEVITAKALDDGSRQALMSALKKFVKSGKNIQLTEKVDPSIIGGLIVGIEDKHIDLSIARRIQMYSDILKQSV</sequence>
<dbReference type="EMBL" id="CAKXAJ010025223">
    <property type="protein sequence ID" value="CAH2236798.1"/>
    <property type="molecule type" value="Genomic_DNA"/>
</dbReference>
<dbReference type="Gene3D" id="1.10.520.20">
    <property type="entry name" value="N-terminal domain of the delta subunit of the F1F0-ATP synthase"/>
    <property type="match status" value="1"/>
</dbReference>
<evidence type="ECO:0000256" key="7">
    <source>
        <dbReference type="ARBA" id="ARBA00023310"/>
    </source>
</evidence>
<reference evidence="9" key="1">
    <citation type="submission" date="2022-03" db="EMBL/GenBank/DDBJ databases">
        <authorList>
            <person name="Lindestad O."/>
        </authorList>
    </citation>
    <scope>NUCLEOTIDE SEQUENCE</scope>
</reference>
<evidence type="ECO:0000256" key="5">
    <source>
        <dbReference type="ARBA" id="ARBA00023065"/>
    </source>
</evidence>
<keyword evidence="4" id="KW-0375">Hydrogen ion transport</keyword>
<comment type="similarity">
    <text evidence="2">Belongs to the ATPase delta chain family.</text>
</comment>
<dbReference type="OrthoDB" id="1262810at2759"/>
<evidence type="ECO:0000313" key="10">
    <source>
        <dbReference type="Proteomes" id="UP000838756"/>
    </source>
</evidence>
<dbReference type="GO" id="GO:0046933">
    <property type="term" value="F:proton-transporting ATP synthase activity, rotational mechanism"/>
    <property type="evidence" value="ECO:0007669"/>
    <property type="project" value="InterPro"/>
</dbReference>
<dbReference type="HAMAP" id="MF_01416">
    <property type="entry name" value="ATP_synth_delta_bact"/>
    <property type="match status" value="1"/>
</dbReference>
<dbReference type="PRINTS" id="PR00125">
    <property type="entry name" value="ATPASEDELTA"/>
</dbReference>
<evidence type="ECO:0000313" key="9">
    <source>
        <dbReference type="EMBL" id="CAH2236798.1"/>
    </source>
</evidence>
<evidence type="ECO:0000256" key="8">
    <source>
        <dbReference type="ARBA" id="ARBA00033369"/>
    </source>
</evidence>
<evidence type="ECO:0000256" key="6">
    <source>
        <dbReference type="ARBA" id="ARBA00023136"/>
    </source>
</evidence>
<protein>
    <recommendedName>
        <fullName evidence="8">Oligomycin sensitivity conferral protein</fullName>
    </recommendedName>
</protein>
<name>A0A8S4RJN7_9NEOP</name>